<protein>
    <submittedName>
        <fullName evidence="2">Glucosidase</fullName>
    </submittedName>
</protein>
<dbReference type="GO" id="GO:0009311">
    <property type="term" value="P:oligosaccharide metabolic process"/>
    <property type="evidence" value="ECO:0007669"/>
    <property type="project" value="InterPro"/>
</dbReference>
<sequence length="897" mass="103594">MSGSRSPDHRPRDAERRRLDEYRHGMRNWRLWGPYLSDRQWGTVREDYSDNGDAWGYLPHEQARSRVYRWGEDGLAGICDDTQRLCLSLALWNGRDRMLKERLFGLTGPQGTHGEDVKELYWQLDALPSHTYLRMLYKYPQAAFPYERLVEESRRRSRHEDEFELIETGVFDEGRYFDVMIEYAKADEADLLMRVTATNRGPEPARLFVLPQMFFANHWSWRENHPKPTMRSYGRSCIVAEHRMLGHYTFHVEPGTEVVFCENETNPAVIGLPKGDGVYKDGFHEYIVNGDARAIRREGPATKCAALHEHVLAPGEAWTVRVRLVRGEPIIPPFAGFDSLVETRRAEADRFYASLQKDIPDPDARLVQRQALSGMIWNKQFYSMDVYRWLRGDPTLPPPPDSRRRGRNHDWRHLNAEDIISMPDKWEYPWFAAWDLAFHCLTLALIDPDFAKEQLLLLASESYMHPNGQIPAYEWNFSDSNPPVQAWAAWRVYQIECEANGGQGDRGFLEQIFHKLLLNFAWWVNRKDNQGRNVFQGGFLGLDNIGVFDRSRPLPMGGYLDQTDGTAWMAMFALNMMRIALELSLEDNAFEDIASKFFEHFLYIAQALNDIGERGVGLWSETDKFFHDVLNLPDGRMQELKLRSMVGLTPLFAVETLEPDLLKRLPRFSRRLHLFLSRRPDLAGLVARWDEPGLGERRLLSLLRGHRMKRLLLRVLDPAEFLSDYGIRSLSRHHADNPYVFESDGARIHVGYEPGESRTEMFGGNSNWRGPIWFPVNFLIVEALDRFYHYYGRDFLVECPTASGRFHTLREIADEIALRLTRLFLKDEDGRRPSLGEDAMMQSDPHFAGLVLFHEYFHGDSGRGLGASHQTGWTGLVANLLARKPAAKPPAPRAPPA</sequence>
<dbReference type="Gene3D" id="1.50.10.10">
    <property type="match status" value="1"/>
</dbReference>
<dbReference type="Pfam" id="PF22422">
    <property type="entry name" value="MGH1-like_GH"/>
    <property type="match status" value="2"/>
</dbReference>
<dbReference type="RefSeq" id="WP_138325088.1">
    <property type="nucleotide sequence ID" value="NZ_VCDI01000002.1"/>
</dbReference>
<evidence type="ECO:0000313" key="2">
    <source>
        <dbReference type="EMBL" id="TLU73014.1"/>
    </source>
</evidence>
<dbReference type="InterPro" id="IPR054491">
    <property type="entry name" value="MGH1-like_GH"/>
</dbReference>
<proteinExistence type="predicted"/>
<dbReference type="SUPFAM" id="SSF48208">
    <property type="entry name" value="Six-hairpin glycosidases"/>
    <property type="match status" value="1"/>
</dbReference>
<evidence type="ECO:0000259" key="1">
    <source>
        <dbReference type="Pfam" id="PF22422"/>
    </source>
</evidence>
<reference evidence="2 3" key="1">
    <citation type="submission" date="2019-05" db="EMBL/GenBank/DDBJ databases">
        <authorList>
            <person name="Pankratov T."/>
            <person name="Grouzdev D."/>
        </authorList>
    </citation>
    <scope>NUCLEOTIDE SEQUENCE [LARGE SCALE GENOMIC DNA]</scope>
    <source>
        <strain evidence="2 3">KEBCLARHB70R</strain>
    </source>
</reference>
<dbReference type="PANTHER" id="PTHR10412">
    <property type="entry name" value="MANNOSYL-OLIGOSACCHARIDE GLUCOSIDASE"/>
    <property type="match status" value="1"/>
</dbReference>
<gene>
    <name evidence="2" type="ORF">FE263_06095</name>
</gene>
<dbReference type="GO" id="GO:0004573">
    <property type="term" value="F:Glc3Man9GlcNAc2 oligosaccharide glucosidase activity"/>
    <property type="evidence" value="ECO:0007669"/>
    <property type="project" value="InterPro"/>
</dbReference>
<evidence type="ECO:0000313" key="3">
    <source>
        <dbReference type="Proteomes" id="UP000305654"/>
    </source>
</evidence>
<dbReference type="Proteomes" id="UP000305654">
    <property type="component" value="Unassembled WGS sequence"/>
</dbReference>
<feature type="domain" description="Mannosylglycerate hydrolase MGH1-like glycoside hydrolase" evidence="1">
    <location>
        <begin position="703"/>
        <end position="871"/>
    </location>
</feature>
<accession>A0A5R9J5W7</accession>
<dbReference type="OrthoDB" id="9781878at2"/>
<keyword evidence="3" id="KW-1185">Reference proteome</keyword>
<dbReference type="AlphaFoldDB" id="A0A5R9J5W7"/>
<dbReference type="InterPro" id="IPR012341">
    <property type="entry name" value="6hp_glycosidase-like_sf"/>
</dbReference>
<organism evidence="2 3">
    <name type="scientific">Lichenicoccus roseus</name>
    <dbReference type="NCBI Taxonomy" id="2683649"/>
    <lineage>
        <taxon>Bacteria</taxon>
        <taxon>Pseudomonadati</taxon>
        <taxon>Pseudomonadota</taxon>
        <taxon>Alphaproteobacteria</taxon>
        <taxon>Acetobacterales</taxon>
        <taxon>Acetobacteraceae</taxon>
        <taxon>Lichenicoccus</taxon>
    </lineage>
</organism>
<dbReference type="EMBL" id="VCDI01000002">
    <property type="protein sequence ID" value="TLU73014.1"/>
    <property type="molecule type" value="Genomic_DNA"/>
</dbReference>
<feature type="domain" description="Mannosylglycerate hydrolase MGH1-like glycoside hydrolase" evidence="1">
    <location>
        <begin position="428"/>
        <end position="532"/>
    </location>
</feature>
<comment type="caution">
    <text evidence="2">The sequence shown here is derived from an EMBL/GenBank/DDBJ whole genome shotgun (WGS) entry which is preliminary data.</text>
</comment>
<name>A0A5R9J5W7_9PROT</name>
<dbReference type="InterPro" id="IPR004888">
    <property type="entry name" value="Glycoside_hydrolase_63"/>
</dbReference>
<dbReference type="PANTHER" id="PTHR10412:SF10">
    <property type="entry name" value="GLYCOSYL HYDROLASE FAMILY 63 C-TERMINAL DOMAIN-CONTAINING PROTEIN"/>
    <property type="match status" value="1"/>
</dbReference>
<dbReference type="InterPro" id="IPR008928">
    <property type="entry name" value="6-hairpin_glycosidase_sf"/>
</dbReference>